<feature type="transmembrane region" description="Helical" evidence="1">
    <location>
        <begin position="179"/>
        <end position="200"/>
    </location>
</feature>
<dbReference type="RefSeq" id="WP_006088233.1">
    <property type="nucleotide sequence ID" value="NZ_AOHW01000006.1"/>
</dbReference>
<name>L9W8J4_9EURY</name>
<keyword evidence="4" id="KW-1185">Reference proteome</keyword>
<keyword evidence="1" id="KW-0472">Membrane</keyword>
<feature type="transmembrane region" description="Helical" evidence="1">
    <location>
        <begin position="127"/>
        <end position="147"/>
    </location>
</feature>
<sequence>MAADHSLGPVPFRQLWQIPADLVAVLGVTAVVNAVVFAPIVREIPMLRIPAILVFVLFVPGYAVVAALYPEQGESPPSDESRESDRLRAGIDGSERVALSIGLSAVIVPIVGFLFTFTSWGIQTGPIAIGITAFSLILTGVAVVRRWTIPEAERFRVPYETWLAAARSSVLEPADRADAVLSILLVASVLLAAGSVGFAATNLPQEDDFSTVTLLVEDDGELVADDYPTEFEPGEEQEFVLAIDNHERQTVDYTVVVAEQDAEVRDNETVVHEERELERFEIQLEHDETGTIEHDIDPTGADDEVRIVWLVYLDDNVPSDPSVDDASYHVHLWGESGATETTTDEG</sequence>
<organism evidence="3 4">
    <name type="scientific">Natronorubrum tibetense GA33</name>
    <dbReference type="NCBI Taxonomy" id="1114856"/>
    <lineage>
        <taxon>Archaea</taxon>
        <taxon>Methanobacteriati</taxon>
        <taxon>Methanobacteriota</taxon>
        <taxon>Stenosarchaea group</taxon>
        <taxon>Halobacteria</taxon>
        <taxon>Halobacteriales</taxon>
        <taxon>Natrialbaceae</taxon>
        <taxon>Natronorubrum</taxon>
    </lineage>
</organism>
<comment type="caution">
    <text evidence="3">The sequence shown here is derived from an EMBL/GenBank/DDBJ whole genome shotgun (WGS) entry which is preliminary data.</text>
</comment>
<dbReference type="Proteomes" id="UP000011599">
    <property type="component" value="Unassembled WGS sequence"/>
</dbReference>
<keyword evidence="1" id="KW-0812">Transmembrane</keyword>
<proteinExistence type="predicted"/>
<evidence type="ECO:0000259" key="2">
    <source>
        <dbReference type="Pfam" id="PF07760"/>
    </source>
</evidence>
<feature type="domain" description="DUF1616" evidence="2">
    <location>
        <begin position="25"/>
        <end position="333"/>
    </location>
</feature>
<feature type="transmembrane region" description="Helical" evidence="1">
    <location>
        <begin position="16"/>
        <end position="37"/>
    </location>
</feature>
<feature type="transmembrane region" description="Helical" evidence="1">
    <location>
        <begin position="97"/>
        <end position="115"/>
    </location>
</feature>
<dbReference type="InterPro" id="IPR011674">
    <property type="entry name" value="DUF1616"/>
</dbReference>
<evidence type="ECO:0000313" key="3">
    <source>
        <dbReference type="EMBL" id="ELY45799.1"/>
    </source>
</evidence>
<keyword evidence="1" id="KW-1133">Transmembrane helix</keyword>
<dbReference type="PIRSF" id="PIRSF018671">
    <property type="entry name" value="UCP018671"/>
    <property type="match status" value="1"/>
</dbReference>
<dbReference type="InterPro" id="IPR014495">
    <property type="entry name" value="UCP018671"/>
</dbReference>
<dbReference type="STRING" id="1114856.GCA_000383975_03701"/>
<protein>
    <recommendedName>
        <fullName evidence="2">DUF1616 domain-containing protein</fullName>
    </recommendedName>
</protein>
<dbReference type="OrthoDB" id="82282at2157"/>
<feature type="transmembrane region" description="Helical" evidence="1">
    <location>
        <begin position="49"/>
        <end position="69"/>
    </location>
</feature>
<dbReference type="AlphaFoldDB" id="L9W8J4"/>
<dbReference type="PATRIC" id="fig|1114856.3.peg.540"/>
<gene>
    <name evidence="3" type="ORF">C496_02617</name>
</gene>
<evidence type="ECO:0000313" key="4">
    <source>
        <dbReference type="Proteomes" id="UP000011599"/>
    </source>
</evidence>
<dbReference type="EMBL" id="AOHW01000006">
    <property type="protein sequence ID" value="ELY45799.1"/>
    <property type="molecule type" value="Genomic_DNA"/>
</dbReference>
<dbReference type="eggNOG" id="arCOG02884">
    <property type="taxonomic scope" value="Archaea"/>
</dbReference>
<evidence type="ECO:0000256" key="1">
    <source>
        <dbReference type="SAM" id="Phobius"/>
    </source>
</evidence>
<accession>L9W8J4</accession>
<dbReference type="Pfam" id="PF07760">
    <property type="entry name" value="DUF1616"/>
    <property type="match status" value="1"/>
</dbReference>
<reference evidence="3 4" key="1">
    <citation type="journal article" date="2014" name="PLoS Genet.">
        <title>Phylogenetically driven sequencing of extremely halophilic archaea reveals strategies for static and dynamic osmo-response.</title>
        <authorList>
            <person name="Becker E.A."/>
            <person name="Seitzer P.M."/>
            <person name="Tritt A."/>
            <person name="Larsen D."/>
            <person name="Krusor M."/>
            <person name="Yao A.I."/>
            <person name="Wu D."/>
            <person name="Madern D."/>
            <person name="Eisen J.A."/>
            <person name="Darling A.E."/>
            <person name="Facciotti M.T."/>
        </authorList>
    </citation>
    <scope>NUCLEOTIDE SEQUENCE [LARGE SCALE GENOMIC DNA]</scope>
    <source>
        <strain evidence="3 4">GA33</strain>
    </source>
</reference>